<organism evidence="1 2">
    <name type="scientific">Microbacterium elymi</name>
    <dbReference type="NCBI Taxonomy" id="2909587"/>
    <lineage>
        <taxon>Bacteria</taxon>
        <taxon>Bacillati</taxon>
        <taxon>Actinomycetota</taxon>
        <taxon>Actinomycetes</taxon>
        <taxon>Micrococcales</taxon>
        <taxon>Microbacteriaceae</taxon>
        <taxon>Microbacterium</taxon>
    </lineage>
</organism>
<accession>A0ABY5NHY2</accession>
<sequence length="151" mass="15598">MTVNKVSTGSFQLVAPSTSAALLKNPDVGYLHVQFGQYWQASAGGVQAAGRSGKVKIATTAAQLGELQAVKSGALSAAASSSSTFEGWIFADAALRMAAGDTIPDYTVPMRLFSADNIGSITLDDASMNSGSWYGPTEPIADGFEKVWGVS</sequence>
<dbReference type="Gene3D" id="3.40.50.2300">
    <property type="match status" value="2"/>
</dbReference>
<dbReference type="RefSeq" id="WP_259611298.1">
    <property type="nucleotide sequence ID" value="NZ_CP091139.2"/>
</dbReference>
<evidence type="ECO:0000313" key="1">
    <source>
        <dbReference type="EMBL" id="UUT34772.1"/>
    </source>
</evidence>
<proteinExistence type="predicted"/>
<dbReference type="InterPro" id="IPR028082">
    <property type="entry name" value="Peripla_BP_I"/>
</dbReference>
<dbReference type="Proteomes" id="UP001054811">
    <property type="component" value="Chromosome"/>
</dbReference>
<reference evidence="1" key="1">
    <citation type="submission" date="2022-01" db="EMBL/GenBank/DDBJ databases">
        <title>Microbacterium eymi and Microbacterium rhizovicinus sp. nov., isolated from the rhizospheric soil of Elymus tsukushiensis, a plant native to the Dokdo Islands, Republic of Korea.</title>
        <authorList>
            <person name="Hwang Y.J."/>
        </authorList>
    </citation>
    <scope>NUCLEOTIDE SEQUENCE</scope>
    <source>
        <strain evidence="1">KUDC0405</strain>
    </source>
</reference>
<evidence type="ECO:0000313" key="2">
    <source>
        <dbReference type="Proteomes" id="UP001054811"/>
    </source>
</evidence>
<protein>
    <submittedName>
        <fullName evidence="1">Uncharacterized protein</fullName>
    </submittedName>
</protein>
<dbReference type="EMBL" id="CP091139">
    <property type="protein sequence ID" value="UUT34772.1"/>
    <property type="molecule type" value="Genomic_DNA"/>
</dbReference>
<dbReference type="SUPFAM" id="SSF53822">
    <property type="entry name" value="Periplasmic binding protein-like I"/>
    <property type="match status" value="1"/>
</dbReference>
<name>A0ABY5NHY2_9MICO</name>
<gene>
    <name evidence="1" type="ORF">L2X98_30430</name>
</gene>
<keyword evidence="2" id="KW-1185">Reference proteome</keyword>